<organism evidence="1">
    <name type="scientific">marine metagenome</name>
    <dbReference type="NCBI Taxonomy" id="408172"/>
    <lineage>
        <taxon>unclassified sequences</taxon>
        <taxon>metagenomes</taxon>
        <taxon>ecological metagenomes</taxon>
    </lineage>
</organism>
<name>A0A382EPX1_9ZZZZ</name>
<protein>
    <recommendedName>
        <fullName evidence="2">Metallo-beta-lactamase domain-containing protein</fullName>
    </recommendedName>
</protein>
<reference evidence="1" key="1">
    <citation type="submission" date="2018-05" db="EMBL/GenBank/DDBJ databases">
        <authorList>
            <person name="Lanie J.A."/>
            <person name="Ng W.-L."/>
            <person name="Kazmierczak K.M."/>
            <person name="Andrzejewski T.M."/>
            <person name="Davidsen T.M."/>
            <person name="Wayne K.J."/>
            <person name="Tettelin H."/>
            <person name="Glass J.I."/>
            <person name="Rusch D."/>
            <person name="Podicherti R."/>
            <person name="Tsui H.-C.T."/>
            <person name="Winkler M.E."/>
        </authorList>
    </citation>
    <scope>NUCLEOTIDE SEQUENCE</scope>
</reference>
<dbReference type="SUPFAM" id="SSF56281">
    <property type="entry name" value="Metallo-hydrolase/oxidoreductase"/>
    <property type="match status" value="1"/>
</dbReference>
<gene>
    <name evidence="1" type="ORF">METZ01_LOCUS205592</name>
</gene>
<accession>A0A382EPX1</accession>
<dbReference type="AlphaFoldDB" id="A0A382EPX1"/>
<evidence type="ECO:0008006" key="2">
    <source>
        <dbReference type="Google" id="ProtNLM"/>
    </source>
</evidence>
<evidence type="ECO:0000313" key="1">
    <source>
        <dbReference type="EMBL" id="SVB52738.1"/>
    </source>
</evidence>
<proteinExistence type="predicted"/>
<dbReference type="PANTHER" id="PTHR42773:SF1">
    <property type="entry name" value="METALLO-BETA-LACTAMASE FAMILY PROTEIN"/>
    <property type="match status" value="1"/>
</dbReference>
<sequence>VDEILKDVYTWSVYSEEKKLNFNGHFIASQHPLFGNVVIDPPQASDSDLEQMESLGFVQHIIITNRDHIRWSEEFQQKFGAEIQMNTNDITNSAMVSDRNFKNGDMIAGFLQAVVIPDNKSPGETALFWADRKILFLGDALIGKPPGTVTLLPEEKYDDILKAKAGIRILQNLDFKHLLLGDGDSILRKGKEVVSQYFN</sequence>
<dbReference type="Gene3D" id="3.60.15.10">
    <property type="entry name" value="Ribonuclease Z/Hydroxyacylglutathione hydrolase-like"/>
    <property type="match status" value="1"/>
</dbReference>
<dbReference type="PANTHER" id="PTHR42773">
    <property type="entry name" value="METALLO-BETA-LACTAMASE-RELATED"/>
    <property type="match status" value="1"/>
</dbReference>
<dbReference type="Pfam" id="PF14597">
    <property type="entry name" value="Lactamase_B_5"/>
    <property type="match status" value="1"/>
</dbReference>
<feature type="non-terminal residue" evidence="1">
    <location>
        <position position="1"/>
    </location>
</feature>
<dbReference type="EMBL" id="UINC01045684">
    <property type="protein sequence ID" value="SVB52738.1"/>
    <property type="molecule type" value="Genomic_DNA"/>
</dbReference>
<dbReference type="InterPro" id="IPR036866">
    <property type="entry name" value="RibonucZ/Hydroxyglut_hydro"/>
</dbReference>